<dbReference type="Gene3D" id="3.20.20.140">
    <property type="entry name" value="Metal-dependent hydrolases"/>
    <property type="match status" value="1"/>
</dbReference>
<feature type="domain" description="Amidohydrolase-related" evidence="2">
    <location>
        <begin position="3"/>
        <end position="235"/>
    </location>
</feature>
<dbReference type="PANTHER" id="PTHR43569:SF1">
    <property type="entry name" value="BLL3371 PROTEIN"/>
    <property type="match status" value="1"/>
</dbReference>
<dbReference type="EMBL" id="UINC01032198">
    <property type="protein sequence ID" value="SVB19461.1"/>
    <property type="molecule type" value="Genomic_DNA"/>
</dbReference>
<reference evidence="3" key="1">
    <citation type="submission" date="2018-05" db="EMBL/GenBank/DDBJ databases">
        <authorList>
            <person name="Lanie J.A."/>
            <person name="Ng W.-L."/>
            <person name="Kazmierczak K.M."/>
            <person name="Andrzejewski T.M."/>
            <person name="Davidsen T.M."/>
            <person name="Wayne K.J."/>
            <person name="Tettelin H."/>
            <person name="Glass J.I."/>
            <person name="Rusch D."/>
            <person name="Podicherti R."/>
            <person name="Tsui H.-C.T."/>
            <person name="Winkler M.E."/>
        </authorList>
    </citation>
    <scope>NUCLEOTIDE SEQUENCE</scope>
</reference>
<sequence>IRGIVGFADLTLGARVDAVLEAHLEAGKGLLKGIRNGAAWDETGTVKTPFPSGTPHIYANATFREGFARLCPHGLSYDAWNYHPQLPELVDLAHAFPDTLIVLDHFGGVLGIGAYADKREEVFAQWKQHIAELAALPNVVAKLGGLAMPLSGFGWETGERPPTSDELVAAQGPYYLYTIEQFGPDRCMFESNFPVDKQAVSYRTLWNAFKKITVDFSADEKDALFRRTAMRVYRLAESVGTRVG</sequence>
<proteinExistence type="inferred from homology"/>
<protein>
    <recommendedName>
        <fullName evidence="2">Amidohydrolase-related domain-containing protein</fullName>
    </recommendedName>
</protein>
<dbReference type="InterPro" id="IPR006680">
    <property type="entry name" value="Amidohydro-rel"/>
</dbReference>
<dbReference type="SUPFAM" id="SSF51556">
    <property type="entry name" value="Metallo-dependent hydrolases"/>
    <property type="match status" value="1"/>
</dbReference>
<evidence type="ECO:0000256" key="1">
    <source>
        <dbReference type="ARBA" id="ARBA00038310"/>
    </source>
</evidence>
<dbReference type="InterPro" id="IPR032466">
    <property type="entry name" value="Metal_Hydrolase"/>
</dbReference>
<dbReference type="PANTHER" id="PTHR43569">
    <property type="entry name" value="AMIDOHYDROLASE"/>
    <property type="match status" value="1"/>
</dbReference>
<name>A0A382C143_9ZZZZ</name>
<dbReference type="AlphaFoldDB" id="A0A382C143"/>
<evidence type="ECO:0000259" key="2">
    <source>
        <dbReference type="Pfam" id="PF04909"/>
    </source>
</evidence>
<dbReference type="InterPro" id="IPR052350">
    <property type="entry name" value="Metallo-dep_Lactonases"/>
</dbReference>
<evidence type="ECO:0000313" key="3">
    <source>
        <dbReference type="EMBL" id="SVB19461.1"/>
    </source>
</evidence>
<organism evidence="3">
    <name type="scientific">marine metagenome</name>
    <dbReference type="NCBI Taxonomy" id="408172"/>
    <lineage>
        <taxon>unclassified sequences</taxon>
        <taxon>metagenomes</taxon>
        <taxon>ecological metagenomes</taxon>
    </lineage>
</organism>
<feature type="non-terminal residue" evidence="3">
    <location>
        <position position="1"/>
    </location>
</feature>
<gene>
    <name evidence="3" type="ORF">METZ01_LOCUS172315</name>
</gene>
<dbReference type="GO" id="GO:0016787">
    <property type="term" value="F:hydrolase activity"/>
    <property type="evidence" value="ECO:0007669"/>
    <property type="project" value="InterPro"/>
</dbReference>
<accession>A0A382C143</accession>
<comment type="similarity">
    <text evidence="1">Belongs to the metallo-dependent hydrolases superfamily.</text>
</comment>
<dbReference type="Pfam" id="PF04909">
    <property type="entry name" value="Amidohydro_2"/>
    <property type="match status" value="1"/>
</dbReference>